<dbReference type="Proteomes" id="UP001589818">
    <property type="component" value="Unassembled WGS sequence"/>
</dbReference>
<comment type="similarity">
    <text evidence="1">Belongs to the esterase D family.</text>
</comment>
<dbReference type="Pfam" id="PF00756">
    <property type="entry name" value="Esterase"/>
    <property type="match status" value="1"/>
</dbReference>
<dbReference type="EMBL" id="JBHLVF010000013">
    <property type="protein sequence ID" value="MFC0392074.1"/>
    <property type="molecule type" value="Genomic_DNA"/>
</dbReference>
<evidence type="ECO:0000256" key="2">
    <source>
        <dbReference type="ARBA" id="ARBA00022801"/>
    </source>
</evidence>
<organism evidence="3 4">
    <name type="scientific">Paenibacillus mendelii</name>
    <dbReference type="NCBI Taxonomy" id="206163"/>
    <lineage>
        <taxon>Bacteria</taxon>
        <taxon>Bacillati</taxon>
        <taxon>Bacillota</taxon>
        <taxon>Bacilli</taxon>
        <taxon>Bacillales</taxon>
        <taxon>Paenibacillaceae</taxon>
        <taxon>Paenibacillus</taxon>
    </lineage>
</organism>
<dbReference type="InterPro" id="IPR052558">
    <property type="entry name" value="Siderophore_Hydrolase_D"/>
</dbReference>
<dbReference type="InterPro" id="IPR000801">
    <property type="entry name" value="Esterase-like"/>
</dbReference>
<evidence type="ECO:0000313" key="4">
    <source>
        <dbReference type="Proteomes" id="UP001589818"/>
    </source>
</evidence>
<gene>
    <name evidence="3" type="ORF">ACFFJ8_11945</name>
</gene>
<keyword evidence="4" id="KW-1185">Reference proteome</keyword>
<evidence type="ECO:0000256" key="1">
    <source>
        <dbReference type="ARBA" id="ARBA00005622"/>
    </source>
</evidence>
<name>A0ABV6J863_9BACL</name>
<comment type="caution">
    <text evidence="3">The sequence shown here is derived from an EMBL/GenBank/DDBJ whole genome shotgun (WGS) entry which is preliminary data.</text>
</comment>
<dbReference type="InterPro" id="IPR029058">
    <property type="entry name" value="AB_hydrolase_fold"/>
</dbReference>
<keyword evidence="2 3" id="KW-0378">Hydrolase</keyword>
<proteinExistence type="inferred from homology"/>
<dbReference type="PANTHER" id="PTHR40841:SF2">
    <property type="entry name" value="SIDEROPHORE-DEGRADING ESTERASE (EUROFUNG)"/>
    <property type="match status" value="1"/>
</dbReference>
<sequence length="271" mass="30593">METNINPVVIPNSQRRIIVSRGREYHIFISVPLKTAPQAGFPVIYLLDANSVFGTMTETIRAQSRFPERTGVEPSIVVGIGYDTDAPFHTSRHYDFTYPVPHHELPPHPDDQSWPEQGGSSAFLHFIEDELKPAMERDFPIDTSRQTLLGHSLGGLFVLSALFAKPYSFQTYIAGSPSIYWNEKRLLEQERVLPSLLKDGKPIRLLLTIGELERGAEGQNDEKIEAMAARLSKLPNHRLSVTYKKFEDESHISVLPLLMSQGIRFATRSHS</sequence>
<accession>A0ABV6J863</accession>
<dbReference type="Gene3D" id="3.40.50.1820">
    <property type="entry name" value="alpha/beta hydrolase"/>
    <property type="match status" value="1"/>
</dbReference>
<dbReference type="RefSeq" id="WP_204820414.1">
    <property type="nucleotide sequence ID" value="NZ_JANHOF010000007.1"/>
</dbReference>
<dbReference type="SUPFAM" id="SSF53474">
    <property type="entry name" value="alpha/beta-Hydrolases"/>
    <property type="match status" value="1"/>
</dbReference>
<dbReference type="GO" id="GO:0016787">
    <property type="term" value="F:hydrolase activity"/>
    <property type="evidence" value="ECO:0007669"/>
    <property type="project" value="UniProtKB-KW"/>
</dbReference>
<protein>
    <submittedName>
        <fullName evidence="3">Alpha/beta hydrolase</fullName>
    </submittedName>
</protein>
<evidence type="ECO:0000313" key="3">
    <source>
        <dbReference type="EMBL" id="MFC0392074.1"/>
    </source>
</evidence>
<reference evidence="3 4" key="1">
    <citation type="submission" date="2024-09" db="EMBL/GenBank/DDBJ databases">
        <authorList>
            <person name="Sun Q."/>
            <person name="Mori K."/>
        </authorList>
    </citation>
    <scope>NUCLEOTIDE SEQUENCE [LARGE SCALE GENOMIC DNA]</scope>
    <source>
        <strain evidence="3 4">CCM 4839</strain>
    </source>
</reference>
<dbReference type="PANTHER" id="PTHR40841">
    <property type="entry name" value="SIDEROPHORE TRIACETYLFUSARININE C ESTERASE"/>
    <property type="match status" value="1"/>
</dbReference>